<dbReference type="GO" id="GO:0005198">
    <property type="term" value="F:structural molecule activity"/>
    <property type="evidence" value="ECO:0007669"/>
    <property type="project" value="UniProtKB-UniRule"/>
</dbReference>
<name>A0A1G7BPL9_9BACT</name>
<keyword evidence="2 3" id="KW-0975">Bacterial flagellum</keyword>
<dbReference type="InterPro" id="IPR001029">
    <property type="entry name" value="Flagellin_N"/>
</dbReference>
<comment type="subcellular location">
    <subcellularLocation>
        <location evidence="3">Secreted</location>
    </subcellularLocation>
    <subcellularLocation>
        <location evidence="3">Bacterial flagellum</location>
    </subcellularLocation>
</comment>
<dbReference type="PANTHER" id="PTHR42792">
    <property type="entry name" value="FLAGELLIN"/>
    <property type="match status" value="1"/>
</dbReference>
<accession>A0A1G7BPL9</accession>
<proteinExistence type="inferred from homology"/>
<comment type="function">
    <text evidence="3">Flagellin is the subunit protein which polymerizes to form the filaments of bacterial flagella.</text>
</comment>
<keyword evidence="7" id="KW-1185">Reference proteome</keyword>
<feature type="domain" description="Flagellin C-terminal" evidence="5">
    <location>
        <begin position="798"/>
        <end position="882"/>
    </location>
</feature>
<gene>
    <name evidence="6" type="ORF">SAMN05661003_106101</name>
</gene>
<dbReference type="Pfam" id="PF00669">
    <property type="entry name" value="Flagellin_N"/>
    <property type="match status" value="1"/>
</dbReference>
<dbReference type="Gene3D" id="6.10.10.10">
    <property type="entry name" value="Flagellar export chaperone, C-terminal domain"/>
    <property type="match status" value="1"/>
</dbReference>
<dbReference type="SUPFAM" id="SSF64518">
    <property type="entry name" value="Phase 1 flagellin"/>
    <property type="match status" value="2"/>
</dbReference>
<dbReference type="Pfam" id="PF00700">
    <property type="entry name" value="Flagellin_C"/>
    <property type="match status" value="1"/>
</dbReference>
<dbReference type="STRING" id="57664.SAMN05661003_106101"/>
<reference evidence="7" key="1">
    <citation type="submission" date="2016-10" db="EMBL/GenBank/DDBJ databases">
        <authorList>
            <person name="Varghese N."/>
            <person name="Submissions S."/>
        </authorList>
    </citation>
    <scope>NUCLEOTIDE SEQUENCE [LARGE SCALE GENOMIC DNA]</scope>
    <source>
        <strain evidence="7">DSM 8987</strain>
    </source>
</reference>
<dbReference type="PANTHER" id="PTHR42792:SF2">
    <property type="entry name" value="FLAGELLIN"/>
    <property type="match status" value="1"/>
</dbReference>
<evidence type="ECO:0000313" key="7">
    <source>
        <dbReference type="Proteomes" id="UP000243205"/>
    </source>
</evidence>
<keyword evidence="6" id="KW-0966">Cell projection</keyword>
<dbReference type="GO" id="GO:0009288">
    <property type="term" value="C:bacterial-type flagellum"/>
    <property type="evidence" value="ECO:0007669"/>
    <property type="project" value="UniProtKB-SubCell"/>
</dbReference>
<sequence>MAITINTNVASLNAQRNLGSSQADLNKSMQRLSSGLRINSAKDDAAGLAISDRMTAQIKGLNQAVRNANDGISLAQTAEGALQESTNILQRIRELAVQSANDTNTDTDRQSLQAEVSQLKAELDRIAETTQFNGKNLLDGTLEGATFQVGANAGASQTISFDISSAKTADLSEDATVIAAPKGTPAEGGALTGALTAGDLLINGEDVGAVSQDAEVLKNAINSLSSNTGVTATASNVQAIDFSTVAIETTPATLTADGPVTAALAAGDLTVNGHAVAATAGDAKAIAEAIHAADTSITATATNVQTGIAFADVVLGKAEIQGTAVLGDLSDGDLSVNGVGISATAATGAPGGNLAQAIATKIETASTNGASTVGIAIDATVGASSLTDTFTGTANHGANDTYSLDISGVSIFSATDISGGLTMDNFGAALEAASGGSGTNGGAGGVYTGTLSGTDIVYSFNATSGALSLDSASGQDIVVSETIYDDAGSDLTGGLTTGDAEAYGTILLESQGNITLSGNTETQAGFANNATSTAGTFELSLDSVALDFSSKWGAADATIDIADVADVINNVAGYTASVNGGALDITKADGSNIVLDQTLTNGSDNVNSGLGMADATLRGTIALTSDADITLAGSTPGNAGFTTLTADAAQQGSYSLAIDGIAVDVSSAFANDSMDRNELVSAINNTAALAGKFSAAAGENDNEVVITKLDNAANFTITETADLDGVPANDSDADGLAGVGSTSGTKTYYGSVALDSNEAITLTGNNVAASGLDEAGNSTTTITAVDISTREGAVTAISSVDAALSQIDTIRGDLGAVQNRFESTIANLQNVSENLSSARSRILDADIAEETSNMTKQNILQQAGVSILAQANQAPQLALSLLG</sequence>
<feature type="domain" description="Flagellin N-terminal" evidence="4">
    <location>
        <begin position="5"/>
        <end position="141"/>
    </location>
</feature>
<dbReference type="Proteomes" id="UP000243205">
    <property type="component" value="Unassembled WGS sequence"/>
</dbReference>
<dbReference type="InterPro" id="IPR046358">
    <property type="entry name" value="Flagellin_C"/>
</dbReference>
<evidence type="ECO:0000256" key="3">
    <source>
        <dbReference type="RuleBase" id="RU362073"/>
    </source>
</evidence>
<dbReference type="Gene3D" id="3.30.70.2120">
    <property type="match status" value="1"/>
</dbReference>
<comment type="similarity">
    <text evidence="1 3">Belongs to the bacterial flagellin family.</text>
</comment>
<dbReference type="InterPro" id="IPR001492">
    <property type="entry name" value="Flagellin"/>
</dbReference>
<evidence type="ECO:0000313" key="6">
    <source>
        <dbReference type="EMBL" id="SDE28105.1"/>
    </source>
</evidence>
<evidence type="ECO:0000259" key="5">
    <source>
        <dbReference type="Pfam" id="PF00700"/>
    </source>
</evidence>
<keyword evidence="6" id="KW-0969">Cilium</keyword>
<keyword evidence="3" id="KW-0964">Secreted</keyword>
<organism evidence="6 7">
    <name type="scientific">Desulfuromonas thiophila</name>
    <dbReference type="NCBI Taxonomy" id="57664"/>
    <lineage>
        <taxon>Bacteria</taxon>
        <taxon>Pseudomonadati</taxon>
        <taxon>Thermodesulfobacteriota</taxon>
        <taxon>Desulfuromonadia</taxon>
        <taxon>Desulfuromonadales</taxon>
        <taxon>Desulfuromonadaceae</taxon>
        <taxon>Desulfuromonas</taxon>
    </lineage>
</organism>
<evidence type="ECO:0000256" key="1">
    <source>
        <dbReference type="ARBA" id="ARBA00005709"/>
    </source>
</evidence>
<dbReference type="EMBL" id="FNAQ01000006">
    <property type="protein sequence ID" value="SDE28105.1"/>
    <property type="molecule type" value="Genomic_DNA"/>
</dbReference>
<dbReference type="GO" id="GO:0005576">
    <property type="term" value="C:extracellular region"/>
    <property type="evidence" value="ECO:0007669"/>
    <property type="project" value="UniProtKB-SubCell"/>
</dbReference>
<dbReference type="InterPro" id="IPR042187">
    <property type="entry name" value="Flagellin_C_sub2"/>
</dbReference>
<protein>
    <recommendedName>
        <fullName evidence="3">Flagellin</fullName>
    </recommendedName>
</protein>
<dbReference type="Gene3D" id="1.20.1330.10">
    <property type="entry name" value="f41 fragment of flagellin, N-terminal domain"/>
    <property type="match status" value="2"/>
</dbReference>
<evidence type="ECO:0000259" key="4">
    <source>
        <dbReference type="Pfam" id="PF00669"/>
    </source>
</evidence>
<evidence type="ECO:0000256" key="2">
    <source>
        <dbReference type="ARBA" id="ARBA00023143"/>
    </source>
</evidence>
<dbReference type="AlphaFoldDB" id="A0A1G7BPL9"/>
<keyword evidence="6" id="KW-0282">Flagellum</keyword>
<dbReference type="PRINTS" id="PR00207">
    <property type="entry name" value="FLAGELLIN"/>
</dbReference>